<dbReference type="GO" id="GO:0005794">
    <property type="term" value="C:Golgi apparatus"/>
    <property type="evidence" value="ECO:0007669"/>
    <property type="project" value="TreeGrafter"/>
</dbReference>
<dbReference type="Gene3D" id="1.10.8.270">
    <property type="entry name" value="putative rabgap domain of human tbc1 domain family member 14 like domains"/>
    <property type="match status" value="1"/>
</dbReference>
<feature type="region of interest" description="Disordered" evidence="1">
    <location>
        <begin position="1"/>
        <end position="119"/>
    </location>
</feature>
<feature type="compositionally biased region" description="Basic and acidic residues" evidence="1">
    <location>
        <begin position="41"/>
        <end position="51"/>
    </location>
</feature>
<feature type="compositionally biased region" description="Low complexity" evidence="1">
    <location>
        <begin position="105"/>
        <end position="118"/>
    </location>
</feature>
<evidence type="ECO:0000256" key="1">
    <source>
        <dbReference type="SAM" id="MobiDB-lite"/>
    </source>
</evidence>
<dbReference type="PANTHER" id="PTHR22957:SF26">
    <property type="entry name" value="LD44506P"/>
    <property type="match status" value="1"/>
</dbReference>
<feature type="compositionally biased region" description="Pro residues" evidence="1">
    <location>
        <begin position="78"/>
        <end position="89"/>
    </location>
</feature>
<reference evidence="3 4" key="1">
    <citation type="submission" date="2019-05" db="EMBL/GenBank/DDBJ databases">
        <title>Emergence of the Ug99 lineage of the wheat stem rust pathogen through somatic hybridization.</title>
        <authorList>
            <person name="Li F."/>
            <person name="Upadhyaya N.M."/>
            <person name="Sperschneider J."/>
            <person name="Matny O."/>
            <person name="Nguyen-Phuc H."/>
            <person name="Mago R."/>
            <person name="Raley C."/>
            <person name="Miller M.E."/>
            <person name="Silverstein K.A.T."/>
            <person name="Henningsen E."/>
            <person name="Hirsch C.D."/>
            <person name="Visser B."/>
            <person name="Pretorius Z.A."/>
            <person name="Steffenson B.J."/>
            <person name="Schwessinger B."/>
            <person name="Dodds P.N."/>
            <person name="Figueroa M."/>
        </authorList>
    </citation>
    <scope>NUCLEOTIDE SEQUENCE [LARGE SCALE GENOMIC DNA]</scope>
    <source>
        <strain evidence="3">21-0</strain>
    </source>
</reference>
<gene>
    <name evidence="3" type="primary">GYP1_1</name>
    <name evidence="3" type="ORF">PGT21_033363</name>
</gene>
<protein>
    <submittedName>
        <fullName evidence="3">GTPase-activating protein</fullName>
    </submittedName>
</protein>
<dbReference type="SUPFAM" id="SSF47923">
    <property type="entry name" value="Ypt/Rab-GAP domain of gyp1p"/>
    <property type="match status" value="2"/>
</dbReference>
<proteinExistence type="predicted"/>
<evidence type="ECO:0000259" key="2">
    <source>
        <dbReference type="PROSITE" id="PS50086"/>
    </source>
</evidence>
<dbReference type="SMART" id="SM00164">
    <property type="entry name" value="TBC"/>
    <property type="match status" value="1"/>
</dbReference>
<evidence type="ECO:0000313" key="4">
    <source>
        <dbReference type="Proteomes" id="UP000324748"/>
    </source>
</evidence>
<keyword evidence="4" id="KW-1185">Reference proteome</keyword>
<dbReference type="PANTHER" id="PTHR22957">
    <property type="entry name" value="TBC1 DOMAIN FAMILY MEMBER GTPASE-ACTIVATING PROTEIN"/>
    <property type="match status" value="1"/>
</dbReference>
<dbReference type="OrthoDB" id="26371at2759"/>
<feature type="region of interest" description="Disordered" evidence="1">
    <location>
        <begin position="138"/>
        <end position="211"/>
    </location>
</feature>
<dbReference type="Pfam" id="PF00566">
    <property type="entry name" value="RabGAP-TBC"/>
    <property type="match status" value="1"/>
</dbReference>
<feature type="compositionally biased region" description="Basic and acidic residues" evidence="1">
    <location>
        <begin position="22"/>
        <end position="34"/>
    </location>
</feature>
<dbReference type="FunFam" id="1.10.472.80:FF:000001">
    <property type="entry name" value="TBC1 domain family member 22B"/>
    <property type="match status" value="1"/>
</dbReference>
<dbReference type="Gene3D" id="1.10.472.80">
    <property type="entry name" value="Ypt/Rab-GAP domain of gyp1p, domain 3"/>
    <property type="match status" value="1"/>
</dbReference>
<feature type="compositionally biased region" description="Polar residues" evidence="1">
    <location>
        <begin position="66"/>
        <end position="77"/>
    </location>
</feature>
<accession>A0A5B0PZI0</accession>
<evidence type="ECO:0000313" key="3">
    <source>
        <dbReference type="EMBL" id="KAA1106330.1"/>
    </source>
</evidence>
<dbReference type="InterPro" id="IPR000195">
    <property type="entry name" value="Rab-GAP-TBC_dom"/>
</dbReference>
<dbReference type="AlphaFoldDB" id="A0A5B0PZI0"/>
<feature type="compositionally biased region" description="Low complexity" evidence="1">
    <location>
        <begin position="1"/>
        <end position="15"/>
    </location>
</feature>
<dbReference type="FunFam" id="1.10.8.270:FF:000037">
    <property type="entry name" value="TBC1 domain family member 22A"/>
    <property type="match status" value="1"/>
</dbReference>
<dbReference type="EMBL" id="VSWC01000040">
    <property type="protein sequence ID" value="KAA1106330.1"/>
    <property type="molecule type" value="Genomic_DNA"/>
</dbReference>
<sequence length="534" mass="60620">MITTSPPGSSSRSTTHNSKKKNQLEEKQRERELIEDTDQAWDDHSDQEESKTTTTQPIIRTRKLSLENNPSHQAHQSTPPPPPPPPLPLPTIQSNPLDHSDPIGSPSASTSSTHSTFSKDIFSLIKDPAYILSRLKTEYEQQEQSSPLDTPSRRGRGSLPWEAVIPAELMTKKVTGSRSPSPTPPTGSGPGPYTLLPETPNQPGPSSEALKREQKFVDCLESPTVDVGGLRKLAWAGIPPRLRALVWMILLGYLPAPQSRRLEVLARKRREYLDALRLAFASGTQKLDQTIWHQIQIDVARTNPGVPLWQFHATQRSLERILYVWAIRHPASGYVQGINDLVTPFFQVFLTAYIDGEEAESFDVGRLPAEALEAIEADSFWSLSKLLEGIQDNYIFAQPGIQRQVARMKELCERVDARLHRHLEDEKVEFIQFAFRWINCLLMRELSTKKIIRMWDTYLAEGTAAFSEFHLYVCLAFLVRYSDQLREMDFQSIIIFLQALPTDQLTEKDLEFLLSQAFMWHSLFQGATGHFVRK</sequence>
<dbReference type="InterPro" id="IPR035969">
    <property type="entry name" value="Rab-GAP_TBC_sf"/>
</dbReference>
<name>A0A5B0PZI0_PUCGR</name>
<feature type="domain" description="Rab-GAP TBC" evidence="2">
    <location>
        <begin position="237"/>
        <end position="462"/>
    </location>
</feature>
<dbReference type="Proteomes" id="UP000324748">
    <property type="component" value="Unassembled WGS sequence"/>
</dbReference>
<dbReference type="GO" id="GO:0005096">
    <property type="term" value="F:GTPase activator activity"/>
    <property type="evidence" value="ECO:0007669"/>
    <property type="project" value="TreeGrafter"/>
</dbReference>
<organism evidence="3 4">
    <name type="scientific">Puccinia graminis f. sp. tritici</name>
    <dbReference type="NCBI Taxonomy" id="56615"/>
    <lineage>
        <taxon>Eukaryota</taxon>
        <taxon>Fungi</taxon>
        <taxon>Dikarya</taxon>
        <taxon>Basidiomycota</taxon>
        <taxon>Pucciniomycotina</taxon>
        <taxon>Pucciniomycetes</taxon>
        <taxon>Pucciniales</taxon>
        <taxon>Pucciniaceae</taxon>
        <taxon>Puccinia</taxon>
    </lineage>
</organism>
<comment type="caution">
    <text evidence="3">The sequence shown here is derived from an EMBL/GenBank/DDBJ whole genome shotgun (WGS) entry which is preliminary data.</text>
</comment>
<dbReference type="Gene3D" id="1.10.10.750">
    <property type="entry name" value="Ypt/Rab-GAP domain of gyp1p, domain 1"/>
    <property type="match status" value="1"/>
</dbReference>
<dbReference type="PROSITE" id="PS50086">
    <property type="entry name" value="TBC_RABGAP"/>
    <property type="match status" value="1"/>
</dbReference>